<evidence type="ECO:0000313" key="1">
    <source>
        <dbReference type="EMBL" id="EOA27803.1"/>
    </source>
</evidence>
<protein>
    <submittedName>
        <fullName evidence="1">Uncharacterized protein</fullName>
    </submittedName>
</protein>
<dbReference type="EMBL" id="KB870808">
    <property type="protein sequence ID" value="EOA27803.1"/>
    <property type="molecule type" value="Genomic_DNA"/>
</dbReference>
<dbReference type="SUPFAM" id="SSF54001">
    <property type="entry name" value="Cysteine proteinases"/>
    <property type="match status" value="1"/>
</dbReference>
<evidence type="ECO:0000313" key="2">
    <source>
        <dbReference type="Proteomes" id="UP000029121"/>
    </source>
</evidence>
<dbReference type="Proteomes" id="UP000029121">
    <property type="component" value="Unassembled WGS sequence"/>
</dbReference>
<dbReference type="KEGG" id="crb:17888422"/>
<proteinExistence type="predicted"/>
<organism evidence="1 2">
    <name type="scientific">Capsella rubella</name>
    <dbReference type="NCBI Taxonomy" id="81985"/>
    <lineage>
        <taxon>Eukaryota</taxon>
        <taxon>Viridiplantae</taxon>
        <taxon>Streptophyta</taxon>
        <taxon>Embryophyta</taxon>
        <taxon>Tracheophyta</taxon>
        <taxon>Spermatophyta</taxon>
        <taxon>Magnoliopsida</taxon>
        <taxon>eudicotyledons</taxon>
        <taxon>Gunneridae</taxon>
        <taxon>Pentapetalae</taxon>
        <taxon>rosids</taxon>
        <taxon>malvids</taxon>
        <taxon>Brassicales</taxon>
        <taxon>Brassicaceae</taxon>
        <taxon>Camelineae</taxon>
        <taxon>Capsella</taxon>
    </lineage>
</organism>
<dbReference type="OrthoDB" id="1042261at2759"/>
<dbReference type="AlphaFoldDB" id="R0HUN7"/>
<keyword evidence="2" id="KW-1185">Reference proteome</keyword>
<reference evidence="2" key="1">
    <citation type="journal article" date="2013" name="Nat. Genet.">
        <title>The Capsella rubella genome and the genomic consequences of rapid mating system evolution.</title>
        <authorList>
            <person name="Slotte T."/>
            <person name="Hazzouri K.M."/>
            <person name="Agren J.A."/>
            <person name="Koenig D."/>
            <person name="Maumus F."/>
            <person name="Guo Y.L."/>
            <person name="Steige K."/>
            <person name="Platts A.E."/>
            <person name="Escobar J.S."/>
            <person name="Newman L.K."/>
            <person name="Wang W."/>
            <person name="Mandakova T."/>
            <person name="Vello E."/>
            <person name="Smith L.M."/>
            <person name="Henz S.R."/>
            <person name="Steffen J."/>
            <person name="Takuno S."/>
            <person name="Brandvain Y."/>
            <person name="Coop G."/>
            <person name="Andolfatto P."/>
            <person name="Hu T.T."/>
            <person name="Blanchette M."/>
            <person name="Clark R.M."/>
            <person name="Quesneville H."/>
            <person name="Nordborg M."/>
            <person name="Gaut B.S."/>
            <person name="Lysak M.A."/>
            <person name="Jenkins J."/>
            <person name="Grimwood J."/>
            <person name="Chapman J."/>
            <person name="Prochnik S."/>
            <person name="Shu S."/>
            <person name="Rokhsar D."/>
            <person name="Schmutz J."/>
            <person name="Weigel D."/>
            <person name="Wright S.I."/>
        </authorList>
    </citation>
    <scope>NUCLEOTIDE SEQUENCE [LARGE SCALE GENOMIC DNA]</scope>
    <source>
        <strain evidence="2">cv. Monte Gargano</strain>
    </source>
</reference>
<accession>R0HUN7</accession>
<gene>
    <name evidence="1" type="ORF">CARUB_v10023956mg</name>
</gene>
<dbReference type="InterPro" id="IPR038765">
    <property type="entry name" value="Papain-like_cys_pep_sf"/>
</dbReference>
<dbReference type="Gene3D" id="3.90.70.10">
    <property type="entry name" value="Cysteine proteinases"/>
    <property type="match status" value="1"/>
</dbReference>
<name>R0HUN7_9BRAS</name>
<dbReference type="STRING" id="81985.R0HUN7"/>
<sequence length="239" mass="26198">MALATSCHPDCKRATDAQEDYDASHSAAMVAANLISSARLILNLDTEYTQYSAQFLVDNARSKREDGQRCDLTVKDALAFALKKGIPKEVLWAHLGCIFKPPPSACHIPRVHMKGKVVEAKDLDGAFKLLEHQPVGAKLHVFTPDIDLLGDGIFHGPSGYESSYVGLRDVVIVSVKNIEDETVATVKICYKKKTAYIKVSLTQMFMSVPHNGDSSQDIGPTGLLVDFCVPRLSINRKRA</sequence>